<dbReference type="InterPro" id="IPR013709">
    <property type="entry name" value="2-isopropylmalate_synth_dimer"/>
</dbReference>
<dbReference type="PANTHER" id="PTHR46911">
    <property type="match status" value="1"/>
</dbReference>
<keyword evidence="10" id="KW-0460">Magnesium</keyword>
<dbReference type="InterPro" id="IPR039371">
    <property type="entry name" value="LeuA_N_DRE-TIM"/>
</dbReference>
<evidence type="ECO:0000256" key="7">
    <source>
        <dbReference type="ARBA" id="ARBA00022679"/>
    </source>
</evidence>
<comment type="subcellular location">
    <subcellularLocation>
        <location evidence="10">Cytoplasm</location>
    </subcellularLocation>
</comment>
<evidence type="ECO:0000256" key="9">
    <source>
        <dbReference type="ARBA" id="ARBA00023304"/>
    </source>
</evidence>
<dbReference type="PROSITE" id="PS50991">
    <property type="entry name" value="PYR_CT"/>
    <property type="match status" value="1"/>
</dbReference>
<feature type="region of interest" description="Disordered" evidence="11">
    <location>
        <begin position="1"/>
        <end position="40"/>
    </location>
</feature>
<evidence type="ECO:0000256" key="8">
    <source>
        <dbReference type="ARBA" id="ARBA00022723"/>
    </source>
</evidence>
<dbReference type="Pfam" id="PF22615">
    <property type="entry name" value="IPMS_D2"/>
    <property type="match status" value="1"/>
</dbReference>
<dbReference type="Pfam" id="PF08502">
    <property type="entry name" value="LeuA_dimer"/>
    <property type="match status" value="1"/>
</dbReference>
<evidence type="ECO:0000256" key="10">
    <source>
        <dbReference type="HAMAP-Rule" id="MF_00572"/>
    </source>
</evidence>
<comment type="function">
    <text evidence="10">Catalyzes the condensation of the acetyl group of acetyl-CoA with 3-methyl-2-oxobutanoate (2-ketoisovalerate) to form 3-carboxy-3-hydroxy-4-methylpentanoate (2-isopropylmalate).</text>
</comment>
<keyword evidence="9 10" id="KW-0100">Branched-chain amino acid biosynthesis</keyword>
<dbReference type="SUPFAM" id="SSF51569">
    <property type="entry name" value="Aldolase"/>
    <property type="match status" value="1"/>
</dbReference>
<protein>
    <recommendedName>
        <fullName evidence="4 10">2-isopropylmalate synthase</fullName>
        <ecNumber evidence="4 10">2.3.3.13</ecNumber>
    </recommendedName>
    <alternativeName>
        <fullName evidence="10">Alpha-IPM synthase</fullName>
    </alternativeName>
    <alternativeName>
        <fullName evidence="10">Alpha-isopropylmalate synthase</fullName>
    </alternativeName>
</protein>
<gene>
    <name evidence="10" type="primary">leuA</name>
    <name evidence="13" type="ORF">ABB07_05695</name>
</gene>
<dbReference type="HAMAP" id="MF_00572">
    <property type="entry name" value="LeuA_type2"/>
    <property type="match status" value="1"/>
</dbReference>
<feature type="binding site" evidence="10">
    <location>
        <position position="283"/>
    </location>
    <ligand>
        <name>Mg(2+)</name>
        <dbReference type="ChEBI" id="CHEBI:18420"/>
    </ligand>
</feature>
<feature type="binding site" evidence="10">
    <location>
        <position position="76"/>
    </location>
    <ligand>
        <name>Mg(2+)</name>
        <dbReference type="ChEBI" id="CHEBI:18420"/>
    </ligand>
</feature>
<evidence type="ECO:0000313" key="14">
    <source>
        <dbReference type="Proteomes" id="UP000035366"/>
    </source>
</evidence>
<comment type="subunit">
    <text evidence="10">Homodimer.</text>
</comment>
<name>A0ABM5TF77_9ACTN</name>
<evidence type="ECO:0000256" key="3">
    <source>
        <dbReference type="ARBA" id="ARBA00009767"/>
    </source>
</evidence>
<dbReference type="EC" id="2.3.3.13" evidence="4 10"/>
<dbReference type="PANTHER" id="PTHR46911:SF1">
    <property type="entry name" value="2-ISOPROPYLMALATE SYNTHASE"/>
    <property type="match status" value="1"/>
</dbReference>
<feature type="domain" description="Pyruvate carboxyltransferase" evidence="12">
    <location>
        <begin position="67"/>
        <end position="342"/>
    </location>
</feature>
<evidence type="ECO:0000256" key="2">
    <source>
        <dbReference type="ARBA" id="ARBA00004689"/>
    </source>
</evidence>
<dbReference type="SUPFAM" id="SSF89000">
    <property type="entry name" value="post-HMGL domain-like"/>
    <property type="match status" value="1"/>
</dbReference>
<dbReference type="InterPro" id="IPR002034">
    <property type="entry name" value="AIPM/Hcit_synth_CS"/>
</dbReference>
<dbReference type="InterPro" id="IPR054692">
    <property type="entry name" value="LeuA-like_post-cat"/>
</dbReference>
<keyword evidence="5 10" id="KW-0432">Leucine biosynthesis</keyword>
<evidence type="ECO:0000256" key="5">
    <source>
        <dbReference type="ARBA" id="ARBA00022430"/>
    </source>
</evidence>
<keyword evidence="10" id="KW-0963">Cytoplasm</keyword>
<reference evidence="13 14" key="1">
    <citation type="journal article" date="2015" name="ISME J.">
        <title>Draft Genome Sequence of Streptomyces incarnatus NRRL8089, which Produces the Nucleoside Antibiotic Sinefungin.</title>
        <authorList>
            <person name="Oshima K."/>
            <person name="Hattori M."/>
            <person name="Shimizu H."/>
            <person name="Fukuda K."/>
            <person name="Nemoto M."/>
            <person name="Inagaki K."/>
            <person name="Tamura T."/>
        </authorList>
    </citation>
    <scope>NUCLEOTIDE SEQUENCE [LARGE SCALE GENOMIC DNA]</scope>
    <source>
        <strain evidence="13 14">NRRL 8089</strain>
    </source>
</reference>
<dbReference type="Gene3D" id="3.20.20.70">
    <property type="entry name" value="Aldolase class I"/>
    <property type="match status" value="1"/>
</dbReference>
<dbReference type="PROSITE" id="PS00815">
    <property type="entry name" value="AIPM_HOMOCIT_SYNTH_1"/>
    <property type="match status" value="1"/>
</dbReference>
<keyword evidence="14" id="KW-1185">Reference proteome</keyword>
<evidence type="ECO:0000256" key="11">
    <source>
        <dbReference type="SAM" id="MobiDB-lite"/>
    </source>
</evidence>
<comment type="catalytic activity">
    <reaction evidence="1 10">
        <text>3-methyl-2-oxobutanoate + acetyl-CoA + H2O = (2S)-2-isopropylmalate + CoA + H(+)</text>
        <dbReference type="Rhea" id="RHEA:21524"/>
        <dbReference type="ChEBI" id="CHEBI:1178"/>
        <dbReference type="ChEBI" id="CHEBI:11851"/>
        <dbReference type="ChEBI" id="CHEBI:15377"/>
        <dbReference type="ChEBI" id="CHEBI:15378"/>
        <dbReference type="ChEBI" id="CHEBI:57287"/>
        <dbReference type="ChEBI" id="CHEBI:57288"/>
        <dbReference type="EC" id="2.3.3.13"/>
    </reaction>
</comment>
<dbReference type="SUPFAM" id="SSF110921">
    <property type="entry name" value="2-isopropylmalate synthase LeuA, allosteric (dimerisation) domain"/>
    <property type="match status" value="1"/>
</dbReference>
<dbReference type="InterPro" id="IPR005668">
    <property type="entry name" value="IPM_Synthase"/>
</dbReference>
<dbReference type="InterPro" id="IPR000891">
    <property type="entry name" value="PYR_CT"/>
</dbReference>
<dbReference type="InterPro" id="IPR013785">
    <property type="entry name" value="Aldolase_TIM"/>
</dbReference>
<keyword evidence="7 10" id="KW-0808">Transferase</keyword>
<proteinExistence type="inferred from homology"/>
<comment type="similarity">
    <text evidence="3 10">Belongs to the alpha-IPM synthase/homocitrate synthase family. LeuA type 2 subfamily.</text>
</comment>
<evidence type="ECO:0000256" key="6">
    <source>
        <dbReference type="ARBA" id="ARBA00022605"/>
    </source>
</evidence>
<evidence type="ECO:0000256" key="4">
    <source>
        <dbReference type="ARBA" id="ARBA00012973"/>
    </source>
</evidence>
<evidence type="ECO:0000256" key="1">
    <source>
        <dbReference type="ARBA" id="ARBA00000064"/>
    </source>
</evidence>
<dbReference type="PROSITE" id="PS00816">
    <property type="entry name" value="AIPM_HOMOCIT_SYNTH_2"/>
    <property type="match status" value="1"/>
</dbReference>
<feature type="binding site" evidence="10">
    <location>
        <position position="317"/>
    </location>
    <ligand>
        <name>Mg(2+)</name>
        <dbReference type="ChEBI" id="CHEBI:18420"/>
    </ligand>
</feature>
<dbReference type="Gene3D" id="3.30.160.270">
    <property type="match status" value="1"/>
</dbReference>
<keyword evidence="8 10" id="KW-0479">Metal-binding</keyword>
<dbReference type="EMBL" id="CP011497">
    <property type="protein sequence ID" value="AKJ09530.1"/>
    <property type="molecule type" value="Genomic_DNA"/>
</dbReference>
<feature type="region of interest" description="Regulatory domain" evidence="10">
    <location>
        <begin position="484"/>
        <end position="602"/>
    </location>
</feature>
<accession>A0ABM5TF77</accession>
<sequence length="602" mass="65387">MVTVPDKSAFPTLRTPAGEIPAGAPAWNPQRPSSMPHHRYRPAHDRVEVPLTDTERQWPSRRAEAAPLWVPVDLRDGNQALPEPMDTARKRRMFDLLCAMGFKEVEVAYPSASRTDFDFVRHLATSGAVAEDVTVSVFTPARPELIDRTIDSVAGLRRVLVHMYTPCAPTWRNVVLGRDRAELKKLILDAAGHLMRRAEEKLAGADVRFEFSPEVFNLTEPDFALDVCNSVIGLWGASPDRPVVINLPATVEISTPNVYADQIEYMDRHLDLRDSVILSVHPHNDRGTGVACAELAVLAGAQRVEGCLFGNGERTGNVDLVTLMLNLYTQGVNPMIDLSDIDAVRRTVEECIRVPVHVRHPYAGDLVHTAFSGTHQDAISKGLVRHAQDAEDLGLPASEAPWNVPYLPIDPADIGRTYEEVIRVNSQSGKGGIAHLLHTGHGLDLPPAMRPDVYRTVQRVTDDTGRELSGEELWKLFHAAYLAPADDGPYLLDSWTTRRNGAEHVFTTTVVSDAGRTPVRGTGNGPLAALTDALAQAGVTVDILTCSEHATATGPDAPAAAYAHCRTAGQDVWGAGWDTSILTASVQAVMAAVNRAHGAARG</sequence>
<comment type="cofactor">
    <cofactor evidence="10">
        <name>Mg(2+)</name>
        <dbReference type="ChEBI" id="CHEBI:18420"/>
    </cofactor>
</comment>
<dbReference type="InterPro" id="IPR036230">
    <property type="entry name" value="LeuA_allosteric_dom_sf"/>
</dbReference>
<dbReference type="SMART" id="SM00917">
    <property type="entry name" value="LeuA_dimer"/>
    <property type="match status" value="1"/>
</dbReference>
<dbReference type="Proteomes" id="UP000035366">
    <property type="component" value="Chromosome"/>
</dbReference>
<dbReference type="Pfam" id="PF00682">
    <property type="entry name" value="HMGL-like"/>
    <property type="match status" value="1"/>
</dbReference>
<comment type="pathway">
    <text evidence="2 10">Amino-acid biosynthesis; L-leucine biosynthesis; L-leucine from 3-methyl-2-oxobutanoate: step 1/4.</text>
</comment>
<feature type="binding site" evidence="10">
    <location>
        <position position="281"/>
    </location>
    <ligand>
        <name>Mg(2+)</name>
        <dbReference type="ChEBI" id="CHEBI:18420"/>
    </ligand>
</feature>
<keyword evidence="6 10" id="KW-0028">Amino-acid biosynthesis</keyword>
<dbReference type="NCBIfam" id="NF002991">
    <property type="entry name" value="PRK03739.1"/>
    <property type="match status" value="1"/>
</dbReference>
<dbReference type="CDD" id="cd07942">
    <property type="entry name" value="DRE_TIM_LeuA"/>
    <property type="match status" value="1"/>
</dbReference>
<evidence type="ECO:0000259" key="12">
    <source>
        <dbReference type="PROSITE" id="PS50991"/>
    </source>
</evidence>
<evidence type="ECO:0000313" key="13">
    <source>
        <dbReference type="EMBL" id="AKJ09530.1"/>
    </source>
</evidence>
<organism evidence="13 14">
    <name type="scientific">Streptomyces incarnatus</name>
    <dbReference type="NCBI Taxonomy" id="665007"/>
    <lineage>
        <taxon>Bacteria</taxon>
        <taxon>Bacillati</taxon>
        <taxon>Actinomycetota</taxon>
        <taxon>Actinomycetes</taxon>
        <taxon>Kitasatosporales</taxon>
        <taxon>Streptomycetaceae</taxon>
        <taxon>Streptomyces</taxon>
    </lineage>
</organism>